<dbReference type="AlphaFoldDB" id="A0AAD7H6W4"/>
<accession>A0AAD7H6W4</accession>
<keyword evidence="4" id="KW-1185">Reference proteome</keyword>
<dbReference type="EMBL" id="JARKIB010000342">
    <property type="protein sequence ID" value="KAJ7713494.1"/>
    <property type="molecule type" value="Genomic_DNA"/>
</dbReference>
<keyword evidence="2" id="KW-0472">Membrane</keyword>
<organism evidence="3 4">
    <name type="scientific">Mycena metata</name>
    <dbReference type="NCBI Taxonomy" id="1033252"/>
    <lineage>
        <taxon>Eukaryota</taxon>
        <taxon>Fungi</taxon>
        <taxon>Dikarya</taxon>
        <taxon>Basidiomycota</taxon>
        <taxon>Agaricomycotina</taxon>
        <taxon>Agaricomycetes</taxon>
        <taxon>Agaricomycetidae</taxon>
        <taxon>Agaricales</taxon>
        <taxon>Marasmiineae</taxon>
        <taxon>Mycenaceae</taxon>
        <taxon>Mycena</taxon>
    </lineage>
</organism>
<comment type="caution">
    <text evidence="3">The sequence shown here is derived from an EMBL/GenBank/DDBJ whole genome shotgun (WGS) entry which is preliminary data.</text>
</comment>
<proteinExistence type="predicted"/>
<feature type="transmembrane region" description="Helical" evidence="2">
    <location>
        <begin position="12"/>
        <end position="35"/>
    </location>
</feature>
<evidence type="ECO:0000256" key="1">
    <source>
        <dbReference type="SAM" id="MobiDB-lite"/>
    </source>
</evidence>
<sequence>MRNRVLEPDRHIHRLAIFVGVRFGGLASSSLFLLLSNVFAVDWLRGRGREQGRGGRGERRGGWGSARGCHRSSR</sequence>
<evidence type="ECO:0000313" key="3">
    <source>
        <dbReference type="EMBL" id="KAJ7713494.1"/>
    </source>
</evidence>
<protein>
    <submittedName>
        <fullName evidence="3">Uncharacterized protein</fullName>
    </submittedName>
</protein>
<keyword evidence="2" id="KW-1133">Transmembrane helix</keyword>
<reference evidence="3" key="1">
    <citation type="submission" date="2023-03" db="EMBL/GenBank/DDBJ databases">
        <title>Massive genome expansion in bonnet fungi (Mycena s.s.) driven by repeated elements and novel gene families across ecological guilds.</title>
        <authorList>
            <consortium name="Lawrence Berkeley National Laboratory"/>
            <person name="Harder C.B."/>
            <person name="Miyauchi S."/>
            <person name="Viragh M."/>
            <person name="Kuo A."/>
            <person name="Thoen E."/>
            <person name="Andreopoulos B."/>
            <person name="Lu D."/>
            <person name="Skrede I."/>
            <person name="Drula E."/>
            <person name="Henrissat B."/>
            <person name="Morin E."/>
            <person name="Kohler A."/>
            <person name="Barry K."/>
            <person name="LaButti K."/>
            <person name="Morin E."/>
            <person name="Salamov A."/>
            <person name="Lipzen A."/>
            <person name="Mereny Z."/>
            <person name="Hegedus B."/>
            <person name="Baldrian P."/>
            <person name="Stursova M."/>
            <person name="Weitz H."/>
            <person name="Taylor A."/>
            <person name="Grigoriev I.V."/>
            <person name="Nagy L.G."/>
            <person name="Martin F."/>
            <person name="Kauserud H."/>
        </authorList>
    </citation>
    <scope>NUCLEOTIDE SEQUENCE</scope>
    <source>
        <strain evidence="3">CBHHK182m</strain>
    </source>
</reference>
<gene>
    <name evidence="3" type="ORF">B0H16DRAFT_1621122</name>
</gene>
<feature type="region of interest" description="Disordered" evidence="1">
    <location>
        <begin position="48"/>
        <end position="74"/>
    </location>
</feature>
<feature type="compositionally biased region" description="Basic and acidic residues" evidence="1">
    <location>
        <begin position="48"/>
        <end position="61"/>
    </location>
</feature>
<dbReference type="Proteomes" id="UP001215598">
    <property type="component" value="Unassembled WGS sequence"/>
</dbReference>
<evidence type="ECO:0000256" key="2">
    <source>
        <dbReference type="SAM" id="Phobius"/>
    </source>
</evidence>
<keyword evidence="2" id="KW-0812">Transmembrane</keyword>
<name>A0AAD7H6W4_9AGAR</name>
<evidence type="ECO:0000313" key="4">
    <source>
        <dbReference type="Proteomes" id="UP001215598"/>
    </source>
</evidence>